<evidence type="ECO:0000256" key="1">
    <source>
        <dbReference type="ARBA" id="ARBA00004418"/>
    </source>
</evidence>
<organism evidence="6 7">
    <name type="scientific">Nonomuraea ferruginea</name>
    <dbReference type="NCBI Taxonomy" id="46174"/>
    <lineage>
        <taxon>Bacteria</taxon>
        <taxon>Bacillati</taxon>
        <taxon>Actinomycetota</taxon>
        <taxon>Actinomycetes</taxon>
        <taxon>Streptosporangiales</taxon>
        <taxon>Streptosporangiaceae</taxon>
        <taxon>Nonomuraea</taxon>
    </lineage>
</organism>
<dbReference type="PANTHER" id="PTHR30024:SF47">
    <property type="entry name" value="TAURINE-BINDING PERIPLASMIC PROTEIN"/>
    <property type="match status" value="1"/>
</dbReference>
<protein>
    <submittedName>
        <fullName evidence="6">ABC transporter substrate-binding protein</fullName>
    </submittedName>
</protein>
<dbReference type="InterPro" id="IPR015168">
    <property type="entry name" value="SsuA/THI5"/>
</dbReference>
<accession>A0ABT4TC51</accession>
<dbReference type="Proteomes" id="UP001212498">
    <property type="component" value="Unassembled WGS sequence"/>
</dbReference>
<evidence type="ECO:0000313" key="6">
    <source>
        <dbReference type="EMBL" id="MDA0647121.1"/>
    </source>
</evidence>
<evidence type="ECO:0000256" key="3">
    <source>
        <dbReference type="ARBA" id="ARBA00022729"/>
    </source>
</evidence>
<evidence type="ECO:0000256" key="2">
    <source>
        <dbReference type="ARBA" id="ARBA00010742"/>
    </source>
</evidence>
<keyword evidence="7" id="KW-1185">Reference proteome</keyword>
<keyword evidence="3" id="KW-0732">Signal</keyword>
<dbReference type="InterPro" id="IPR001638">
    <property type="entry name" value="Solute-binding_3/MltF_N"/>
</dbReference>
<proteinExistence type="inferred from homology"/>
<feature type="domain" description="Solute-binding protein family 3/N-terminal" evidence="5">
    <location>
        <begin position="76"/>
        <end position="303"/>
    </location>
</feature>
<comment type="subcellular location">
    <subcellularLocation>
        <location evidence="1">Periplasm</location>
    </subcellularLocation>
</comment>
<dbReference type="EMBL" id="JAPNUD010000257">
    <property type="protein sequence ID" value="MDA0647121.1"/>
    <property type="molecule type" value="Genomic_DNA"/>
</dbReference>
<reference evidence="6 7" key="1">
    <citation type="submission" date="2022-11" db="EMBL/GenBank/DDBJ databases">
        <title>Nonomuraea corallina sp. nov., a new species of the genus Nonomuraea isolated from sea side sediment in Thai sea.</title>
        <authorList>
            <person name="Ngamcharungchit C."/>
            <person name="Matsumoto A."/>
            <person name="Suriyachadkun C."/>
            <person name="Panbangred W."/>
            <person name="Inahashi Y."/>
            <person name="Intra B."/>
        </authorList>
    </citation>
    <scope>NUCLEOTIDE SEQUENCE [LARGE SCALE GENOMIC DNA]</scope>
    <source>
        <strain evidence="6 7">DSM 43553</strain>
    </source>
</reference>
<evidence type="ECO:0000256" key="4">
    <source>
        <dbReference type="SAM" id="Phobius"/>
    </source>
</evidence>
<keyword evidence="4" id="KW-0472">Membrane</keyword>
<name>A0ABT4TC51_9ACTN</name>
<keyword evidence="4" id="KW-0812">Transmembrane</keyword>
<dbReference type="Gene3D" id="3.40.190.10">
    <property type="entry name" value="Periplasmic binding protein-like II"/>
    <property type="match status" value="2"/>
</dbReference>
<evidence type="ECO:0000259" key="5">
    <source>
        <dbReference type="SMART" id="SM00062"/>
    </source>
</evidence>
<dbReference type="SMART" id="SM00062">
    <property type="entry name" value="PBPb"/>
    <property type="match status" value="1"/>
</dbReference>
<gene>
    <name evidence="6" type="ORF">OUY24_41405</name>
</gene>
<keyword evidence="4" id="KW-1133">Transmembrane helix</keyword>
<evidence type="ECO:0000313" key="7">
    <source>
        <dbReference type="Proteomes" id="UP001212498"/>
    </source>
</evidence>
<dbReference type="SUPFAM" id="SSF53850">
    <property type="entry name" value="Periplasmic binding protein-like II"/>
    <property type="match status" value="1"/>
</dbReference>
<dbReference type="Pfam" id="PF09084">
    <property type="entry name" value="NMT1"/>
    <property type="match status" value="1"/>
</dbReference>
<comment type="caution">
    <text evidence="6">The sequence shown here is derived from an EMBL/GenBank/DDBJ whole genome shotgun (WGS) entry which is preliminary data.</text>
</comment>
<comment type="similarity">
    <text evidence="2">Belongs to the bacterial solute-binding protein SsuA/TauA family.</text>
</comment>
<feature type="transmembrane region" description="Helical" evidence="4">
    <location>
        <begin position="35"/>
        <end position="58"/>
    </location>
</feature>
<dbReference type="PANTHER" id="PTHR30024">
    <property type="entry name" value="ALIPHATIC SULFONATES-BINDING PROTEIN-RELATED"/>
    <property type="match status" value="1"/>
</dbReference>
<sequence length="355" mass="38150">MTWLGEQLGRIADDMPERDLAARAIAVHQRRRRNVMAFAAAAVVVVTMIAVTVAVRALPGEPRAAARPSAPPELPVIKVGTVPTVESAPVFVAQSEGYFQEEGLTVQPVVVTGAGAATPQVEVGALDLAYTDYTTLFRANEKGKDFRIVAGLYRSAPGDLAIVVSAKSRIRTVRDLKRKQIAIPNLGGLGQLTVTAALKRAGLKPRDVVMVEKPYPEMLHALNSGQFDAALLAEPFVTVGRERSRILTDAIPREFADLHTAGLAATAEWVRKHPRTLAAFQRALAKARHLIASDPRQVREVVPTYTKTSPEEAAAMTFGSYPAELDMTELKRVADLTHALGFTERPVDLGGAVGG</sequence>
<dbReference type="RefSeq" id="WP_271280187.1">
    <property type="nucleotide sequence ID" value="NZ_BAABFD010000002.1"/>
</dbReference>